<name>A0AAI9TMD8_PENTH</name>
<keyword evidence="2" id="KW-1185">Reference proteome</keyword>
<comment type="caution">
    <text evidence="1">The sequence shown here is derived from an EMBL/GenBank/DDBJ whole genome shotgun (WGS) entry which is preliminary data.</text>
</comment>
<evidence type="ECO:0000313" key="1">
    <source>
        <dbReference type="EMBL" id="KAJ9489741.1"/>
    </source>
</evidence>
<reference evidence="1" key="2">
    <citation type="journal article" date="2016" name="Fungal Biol.">
        <title>Ochratoxin A production by Penicillium thymicola.</title>
        <authorList>
            <person name="Nguyen H.D.T."/>
            <person name="McMullin D.R."/>
            <person name="Ponomareva E."/>
            <person name="Riley R."/>
            <person name="Pomraning K.R."/>
            <person name="Baker S.E."/>
            <person name="Seifert K.A."/>
        </authorList>
    </citation>
    <scope>NUCLEOTIDE SEQUENCE</scope>
    <source>
        <strain evidence="1">DAOM 180753</strain>
    </source>
</reference>
<accession>A0AAI9TMD8</accession>
<dbReference type="Proteomes" id="UP001227192">
    <property type="component" value="Unassembled WGS sequence"/>
</dbReference>
<sequence>MGPNGWALRAFIQGLGPTNGPYFRAQNPAHLVGWVGLGNGLYGLLRGSNHDGHLMNQALFVRLASYISSSLYVCRNQHFFSLSLVPSSYIKITLTIMNYDKIHHGRTD</sequence>
<dbReference type="EMBL" id="LACB01000076">
    <property type="protein sequence ID" value="KAJ9489741.1"/>
    <property type="molecule type" value="Genomic_DNA"/>
</dbReference>
<proteinExistence type="predicted"/>
<organism evidence="1 2">
    <name type="scientific">Penicillium thymicola</name>
    <dbReference type="NCBI Taxonomy" id="293382"/>
    <lineage>
        <taxon>Eukaryota</taxon>
        <taxon>Fungi</taxon>
        <taxon>Dikarya</taxon>
        <taxon>Ascomycota</taxon>
        <taxon>Pezizomycotina</taxon>
        <taxon>Eurotiomycetes</taxon>
        <taxon>Eurotiomycetidae</taxon>
        <taxon>Eurotiales</taxon>
        <taxon>Aspergillaceae</taxon>
        <taxon>Penicillium</taxon>
    </lineage>
</organism>
<gene>
    <name evidence="1" type="ORF">VN97_g3523</name>
</gene>
<evidence type="ECO:0000313" key="2">
    <source>
        <dbReference type="Proteomes" id="UP001227192"/>
    </source>
</evidence>
<dbReference type="AlphaFoldDB" id="A0AAI9TMD8"/>
<protein>
    <submittedName>
        <fullName evidence="1">Uncharacterized protein</fullName>
    </submittedName>
</protein>
<reference evidence="1" key="1">
    <citation type="submission" date="2015-06" db="EMBL/GenBank/DDBJ databases">
        <authorList>
            <person name="Nguyen H."/>
        </authorList>
    </citation>
    <scope>NUCLEOTIDE SEQUENCE</scope>
    <source>
        <strain evidence="1">DAOM 180753</strain>
    </source>
</reference>